<dbReference type="InterPro" id="IPR028082">
    <property type="entry name" value="Peripla_BP_I"/>
</dbReference>
<sequence>MKTDIDLGILYSRSGTYSALSEALWLGAMEAIEVVNMAPEIGFAFRPVERDPGGDVQRYAPLCADILASTRARHIIGCVTSSSRKEVIPALDKAGATLWYNVPYEGFETSARVVYSHACTNQNILPILSWAMREYGTAAFLIGSNYIWGWETCRFARHQVEAAGGKVFGERFLPLGDEDVAGLIKEIEVTRPRFILNSLVGASSYAFLRAYRALGARDAYFLPETCPVLSCNLTEAELPLLGAAAEGLIAVGPSFSDQVQLAGRGSSLELTAYRSVLTLAAVLSDMSVEEQAGPFDDFIAEHGANYGIDPATHHCTLDVKIAQVRNGTFDVLADWRDIRPDPYMTRPMRHPQLDGPRLSVVRA</sequence>
<protein>
    <submittedName>
        <fullName evidence="1">Amino acid/amide ABC transporter substrate-binding protein, HAAT family</fullName>
    </submittedName>
</protein>
<evidence type="ECO:0000313" key="2">
    <source>
        <dbReference type="Proteomes" id="UP000199283"/>
    </source>
</evidence>
<proteinExistence type="predicted"/>
<dbReference type="OrthoDB" id="9802022at2"/>
<accession>A0A1H7P9S2</accession>
<keyword evidence="2" id="KW-1185">Reference proteome</keyword>
<dbReference type="AlphaFoldDB" id="A0A1H7P9S2"/>
<dbReference type="EMBL" id="FNZQ01000004">
    <property type="protein sequence ID" value="SEL32204.1"/>
    <property type="molecule type" value="Genomic_DNA"/>
</dbReference>
<dbReference type="PANTHER" id="PTHR47628">
    <property type="match status" value="1"/>
</dbReference>
<evidence type="ECO:0000313" key="1">
    <source>
        <dbReference type="EMBL" id="SEL32204.1"/>
    </source>
</evidence>
<dbReference type="Pfam" id="PF13433">
    <property type="entry name" value="Peripla_BP_5"/>
    <property type="match status" value="1"/>
</dbReference>
<dbReference type="STRING" id="188906.SAMN04488526_2455"/>
<gene>
    <name evidence="1" type="ORF">SAMN04488526_2455</name>
</gene>
<dbReference type="SUPFAM" id="SSF53822">
    <property type="entry name" value="Periplasmic binding protein-like I"/>
    <property type="match status" value="1"/>
</dbReference>
<dbReference type="Proteomes" id="UP000199283">
    <property type="component" value="Unassembled WGS sequence"/>
</dbReference>
<dbReference type="RefSeq" id="WP_092763126.1">
    <property type="nucleotide sequence ID" value="NZ_FNZQ01000004.1"/>
</dbReference>
<reference evidence="1 2" key="1">
    <citation type="submission" date="2016-10" db="EMBL/GenBank/DDBJ databases">
        <authorList>
            <person name="de Groot N.N."/>
        </authorList>
    </citation>
    <scope>NUCLEOTIDE SEQUENCE [LARGE SCALE GENOMIC DNA]</scope>
    <source>
        <strain evidence="1 2">DSM 14858</strain>
    </source>
</reference>
<dbReference type="Gene3D" id="3.40.50.2300">
    <property type="match status" value="2"/>
</dbReference>
<dbReference type="PANTHER" id="PTHR47628:SF1">
    <property type="entry name" value="ALIPHATIC AMIDASE EXPRESSION-REGULATING PROTEIN"/>
    <property type="match status" value="1"/>
</dbReference>
<name>A0A1H7P9S2_9RHOB</name>
<organism evidence="1 2">
    <name type="scientific">Jannaschia helgolandensis</name>
    <dbReference type="NCBI Taxonomy" id="188906"/>
    <lineage>
        <taxon>Bacteria</taxon>
        <taxon>Pseudomonadati</taxon>
        <taxon>Pseudomonadota</taxon>
        <taxon>Alphaproteobacteria</taxon>
        <taxon>Rhodobacterales</taxon>
        <taxon>Roseobacteraceae</taxon>
        <taxon>Jannaschia</taxon>
    </lineage>
</organism>